<gene>
    <name evidence="1" type="ORF">GRI38_11320</name>
</gene>
<sequence>MCNNSLEIGHDLEDRMNEVATQFAQAADGAPYVVYAILDPTKTDPRSRYQALPFYVGETKNPHGRAIDHIRRALAQKDKYQSARSEIYRLMLANQLPRFIVLERCSTRAQSLEAELRWSQQLLKWSYSLSNCLPGQSRIINKLHYERLIANRLWKLTMVEAHAAGITITESCPSGCYRKVVELSACAASENSGRKLASLKETITACSRCQSEPTIAIAEQNGSQTSWKRPSHNAIDLPRLLSPHRQ</sequence>
<name>A0A844ZGD9_9SPHN</name>
<dbReference type="OrthoDB" id="7390366at2"/>
<keyword evidence="2" id="KW-1185">Reference proteome</keyword>
<accession>A0A844ZGD9</accession>
<organism evidence="1 2">
    <name type="scientific">Parapontixanthobacter aurantiacus</name>
    <dbReference type="NCBI Taxonomy" id="1463599"/>
    <lineage>
        <taxon>Bacteria</taxon>
        <taxon>Pseudomonadati</taxon>
        <taxon>Pseudomonadota</taxon>
        <taxon>Alphaproteobacteria</taxon>
        <taxon>Sphingomonadales</taxon>
        <taxon>Erythrobacteraceae</taxon>
        <taxon>Parapontixanthobacter</taxon>
    </lineage>
</organism>
<protein>
    <recommendedName>
        <fullName evidence="3">GIY-YIG domain-containing protein</fullName>
    </recommendedName>
</protein>
<dbReference type="RefSeq" id="WP_160683890.1">
    <property type="nucleotide sequence ID" value="NZ_WTYW01000003.1"/>
</dbReference>
<dbReference type="Proteomes" id="UP000433104">
    <property type="component" value="Unassembled WGS sequence"/>
</dbReference>
<evidence type="ECO:0008006" key="3">
    <source>
        <dbReference type="Google" id="ProtNLM"/>
    </source>
</evidence>
<dbReference type="CDD" id="cd00719">
    <property type="entry name" value="GIY-YIG_SF"/>
    <property type="match status" value="1"/>
</dbReference>
<comment type="caution">
    <text evidence="1">The sequence shown here is derived from an EMBL/GenBank/DDBJ whole genome shotgun (WGS) entry which is preliminary data.</text>
</comment>
<reference evidence="1 2" key="1">
    <citation type="submission" date="2019-12" db="EMBL/GenBank/DDBJ databases">
        <title>Genomic-based taxomic classification of the family Erythrobacteraceae.</title>
        <authorList>
            <person name="Xu L."/>
        </authorList>
    </citation>
    <scope>NUCLEOTIDE SEQUENCE [LARGE SCALE GENOMIC DNA]</scope>
    <source>
        <strain evidence="1 2">MCCC 1A09962</strain>
    </source>
</reference>
<proteinExistence type="predicted"/>
<evidence type="ECO:0000313" key="1">
    <source>
        <dbReference type="EMBL" id="MXO86614.1"/>
    </source>
</evidence>
<dbReference type="AlphaFoldDB" id="A0A844ZGD9"/>
<evidence type="ECO:0000313" key="2">
    <source>
        <dbReference type="Proteomes" id="UP000433104"/>
    </source>
</evidence>
<dbReference type="EMBL" id="WTYW01000003">
    <property type="protein sequence ID" value="MXO86614.1"/>
    <property type="molecule type" value="Genomic_DNA"/>
</dbReference>